<dbReference type="EMBL" id="HBHI01004673">
    <property type="protein sequence ID" value="CAD9658541.1"/>
    <property type="molecule type" value="Transcribed_RNA"/>
</dbReference>
<accession>A0A7S2VZR3</accession>
<feature type="region of interest" description="Disordered" evidence="1">
    <location>
        <begin position="1"/>
        <end position="21"/>
    </location>
</feature>
<feature type="compositionally biased region" description="Low complexity" evidence="1">
    <location>
        <begin position="1"/>
        <end position="12"/>
    </location>
</feature>
<proteinExistence type="predicted"/>
<feature type="compositionally biased region" description="Basic and acidic residues" evidence="1">
    <location>
        <begin position="308"/>
        <end position="317"/>
    </location>
</feature>
<feature type="compositionally biased region" description="Basic and acidic residues" evidence="1">
    <location>
        <begin position="337"/>
        <end position="357"/>
    </location>
</feature>
<evidence type="ECO:0000313" key="2">
    <source>
        <dbReference type="EMBL" id="CAD9658541.1"/>
    </source>
</evidence>
<feature type="region of interest" description="Disordered" evidence="1">
    <location>
        <begin position="297"/>
        <end position="357"/>
    </location>
</feature>
<sequence>MTLPNNDNSSNNDIDEQDGRKNVDSITAEGVFQTFLKLASEKFSTADNVSRLDKLYNQSPDYNAEKDTLMRINNNDNGLVKGMAVGVGTFFILRRGPRIFQKWILQRQLSKTTSSSNKSAYKFDHSFSQKRDPFQTATGKISQPQQQSERPGLFLRTVKFGLDMFVSLSMAAYGAIIFSDKEDMIKEVAEIPLVEGRSLISDELCHDFYEQYRHYPRQVFENTDDVLLKSISGFVRNCLKRQAYERQIQQQNQEWSTDHNQQQRIYIPSPGVPQDTHVEIEWVNNYGKILQKKETNQENSMFDSELEQENRNNHDVPSDDNFTIQEDDDFSDEMDFGDDKNMDETNDGKEQERSWSK</sequence>
<feature type="compositionally biased region" description="Acidic residues" evidence="1">
    <location>
        <begin position="325"/>
        <end position="336"/>
    </location>
</feature>
<evidence type="ECO:0000256" key="1">
    <source>
        <dbReference type="SAM" id="MobiDB-lite"/>
    </source>
</evidence>
<organism evidence="2">
    <name type="scientific">Eucampia antarctica</name>
    <dbReference type="NCBI Taxonomy" id="49252"/>
    <lineage>
        <taxon>Eukaryota</taxon>
        <taxon>Sar</taxon>
        <taxon>Stramenopiles</taxon>
        <taxon>Ochrophyta</taxon>
        <taxon>Bacillariophyta</taxon>
        <taxon>Mediophyceae</taxon>
        <taxon>Biddulphiophycidae</taxon>
        <taxon>Hemiaulales</taxon>
        <taxon>Hemiaulaceae</taxon>
        <taxon>Eucampia</taxon>
    </lineage>
</organism>
<reference evidence="2" key="1">
    <citation type="submission" date="2021-01" db="EMBL/GenBank/DDBJ databases">
        <authorList>
            <person name="Corre E."/>
            <person name="Pelletier E."/>
            <person name="Niang G."/>
            <person name="Scheremetjew M."/>
            <person name="Finn R."/>
            <person name="Kale V."/>
            <person name="Holt S."/>
            <person name="Cochrane G."/>
            <person name="Meng A."/>
            <person name="Brown T."/>
            <person name="Cohen L."/>
        </authorList>
    </citation>
    <scope>NUCLEOTIDE SEQUENCE</scope>
    <source>
        <strain evidence="2">CCMP1452</strain>
    </source>
</reference>
<name>A0A7S2VZR3_9STRA</name>
<gene>
    <name evidence="2" type="ORF">EANT1437_LOCUS2343</name>
</gene>
<dbReference type="AlphaFoldDB" id="A0A7S2VZR3"/>
<protein>
    <submittedName>
        <fullName evidence="2">Uncharacterized protein</fullName>
    </submittedName>
</protein>